<keyword evidence="1" id="KW-1133">Transmembrane helix</keyword>
<keyword evidence="3" id="KW-1185">Reference proteome</keyword>
<dbReference type="RefSeq" id="WP_393993934.1">
    <property type="nucleotide sequence ID" value="NZ_JBAFVH010000011.1"/>
</dbReference>
<dbReference type="Pfam" id="PF20084">
    <property type="entry name" value="TrbK"/>
    <property type="match status" value="1"/>
</dbReference>
<feature type="transmembrane region" description="Helical" evidence="1">
    <location>
        <begin position="6"/>
        <end position="25"/>
    </location>
</feature>
<proteinExistence type="predicted"/>
<dbReference type="Proteomes" id="UP001604002">
    <property type="component" value="Unassembled WGS sequence"/>
</dbReference>
<keyword evidence="1" id="KW-0472">Membrane</keyword>
<sequence>MDRLEIALITAILIAGLFVAVAMTGDRRADALAIPDATLSPSDELSAELQRCKALAPEDGEDPHCRAAWEANRRRFFGKPTLSPSEGAAP</sequence>
<evidence type="ECO:0000313" key="2">
    <source>
        <dbReference type="EMBL" id="MFG1374277.1"/>
    </source>
</evidence>
<dbReference type="NCBIfam" id="TIGR04360">
    <property type="entry name" value="other_trbK"/>
    <property type="match status" value="1"/>
</dbReference>
<name>A0ABW6ZZT4_9HYPH</name>
<organism evidence="2 3">
    <name type="scientific">Xanthobacter oligotrophicus</name>
    <dbReference type="NCBI Taxonomy" id="2607286"/>
    <lineage>
        <taxon>Bacteria</taxon>
        <taxon>Pseudomonadati</taxon>
        <taxon>Pseudomonadota</taxon>
        <taxon>Alphaproteobacteria</taxon>
        <taxon>Hyphomicrobiales</taxon>
        <taxon>Xanthobacteraceae</taxon>
        <taxon>Xanthobacter</taxon>
    </lineage>
</organism>
<reference evidence="2 3" key="1">
    <citation type="submission" date="2024-02" db="EMBL/GenBank/DDBJ databases">
        <title>Expansion and revision of Xanthobacter and proposal of Roseixanthobacter gen. nov.</title>
        <authorList>
            <person name="Soltysiak M.P.M."/>
            <person name="Jalihal A."/>
            <person name="Ory A."/>
            <person name="Chrisophersen C."/>
            <person name="Lee A.D."/>
            <person name="Boulton J."/>
            <person name="Springer M."/>
        </authorList>
    </citation>
    <scope>NUCLEOTIDE SEQUENCE [LARGE SCALE GENOMIC DNA]</scope>
    <source>
        <strain evidence="2 3">23A</strain>
    </source>
</reference>
<evidence type="ECO:0000256" key="1">
    <source>
        <dbReference type="SAM" id="Phobius"/>
    </source>
</evidence>
<accession>A0ABW6ZZT4</accession>
<comment type="caution">
    <text evidence="2">The sequence shown here is derived from an EMBL/GenBank/DDBJ whole genome shotgun (WGS) entry which is preliminary data.</text>
</comment>
<evidence type="ECO:0000313" key="3">
    <source>
        <dbReference type="Proteomes" id="UP001604002"/>
    </source>
</evidence>
<gene>
    <name evidence="2" type="primary">trbK-alt</name>
    <name evidence="2" type="ORF">V5F32_19020</name>
</gene>
<protein>
    <submittedName>
        <fullName evidence="2">Entry exclusion protein TrbK-alt</fullName>
    </submittedName>
</protein>
<dbReference type="InterPro" id="IPR027587">
    <property type="entry name" value="TrbK"/>
</dbReference>
<keyword evidence="1" id="KW-0812">Transmembrane</keyword>
<dbReference type="EMBL" id="JBAFVH010000011">
    <property type="protein sequence ID" value="MFG1374277.1"/>
    <property type="molecule type" value="Genomic_DNA"/>
</dbReference>